<dbReference type="Gene3D" id="3.80.30.20">
    <property type="entry name" value="tm_1862 like domain"/>
    <property type="match status" value="1"/>
</dbReference>
<dbReference type="PROSITE" id="PS51332">
    <property type="entry name" value="B12_BINDING"/>
    <property type="match status" value="1"/>
</dbReference>
<protein>
    <recommendedName>
        <fullName evidence="6">B12-binding domain-containing protein</fullName>
    </recommendedName>
</protein>
<dbReference type="GO" id="GO:0003824">
    <property type="term" value="F:catalytic activity"/>
    <property type="evidence" value="ECO:0007669"/>
    <property type="project" value="InterPro"/>
</dbReference>
<dbReference type="SFLD" id="SFLDS00029">
    <property type="entry name" value="Radical_SAM"/>
    <property type="match status" value="1"/>
</dbReference>
<dbReference type="SMART" id="SM00729">
    <property type="entry name" value="Elp3"/>
    <property type="match status" value="1"/>
</dbReference>
<dbReference type="SFLD" id="SFLDG01082">
    <property type="entry name" value="B12-binding_domain_containing"/>
    <property type="match status" value="1"/>
</dbReference>
<sequence length="588" mass="67923">TLSTLLKSHGWTVKSHYLNLHFAHQLGMPVYNQLCEKRFLVGEWLFSHLLFGKNSKNLDYINHFDSHIDDVCRSIDRPREFLIDVKTKMVPEFLQWALEAGNWEQYDVIGFSSTFNQNLASVTLAKLIKEKYPSVKIMFGGANFESEMGLEYFRVFPWIDFVVPGEAEGVLIPLMKSLEKNEPIPNGVAHRSDGGIVFAENHELHEDFSDNAPPDYDDFFEQLRQIDPDSSLLENPVILYETARGCWWGEKHHCTFCGLNATTMKFRSKPMEQVHADISYLSQRYNSFRFRLVDNILEMKYIEGVFSEMARNNFDLQFFLEVKSNLTKQQIKSLAHGGANVIQPGIESFSMNQLMEMDKGVRPLQNILCMKWAMYYGVEVNWNILIGFPGETDEDYRQQIQLVKLLLHLPPPECVGDLWLERFSPYYTRPEEYGVTITGPGEAYPYVYDSEDIDLFRIAYDFEFTTQNEIDPALKKELTETVQKWKARHQSDDLPYLFFTKSMNFVTVYDDRSIGNPNKNRFEGPPAWIIVFCNESPKTMDQIKKHVQGLGAEEAAAEKGVLQLEKMGILYGEKGKYLTLALPHNANL</sequence>
<evidence type="ECO:0000313" key="7">
    <source>
        <dbReference type="EMBL" id="SVA79376.1"/>
    </source>
</evidence>
<name>A0A381YQS8_9ZZZZ</name>
<evidence type="ECO:0000256" key="2">
    <source>
        <dbReference type="ARBA" id="ARBA00022691"/>
    </source>
</evidence>
<comment type="cofactor">
    <cofactor evidence="1">
        <name>[4Fe-4S] cluster</name>
        <dbReference type="ChEBI" id="CHEBI:49883"/>
    </cofactor>
</comment>
<keyword evidence="3" id="KW-0479">Metal-binding</keyword>
<dbReference type="AlphaFoldDB" id="A0A381YQS8"/>
<dbReference type="PANTHER" id="PTHR43409">
    <property type="entry name" value="ANAEROBIC MAGNESIUM-PROTOPORPHYRIN IX MONOMETHYL ESTER CYCLASE-RELATED"/>
    <property type="match status" value="1"/>
</dbReference>
<dbReference type="EMBL" id="UINC01018827">
    <property type="protein sequence ID" value="SVA79376.1"/>
    <property type="molecule type" value="Genomic_DNA"/>
</dbReference>
<dbReference type="InterPro" id="IPR051198">
    <property type="entry name" value="BchE-like"/>
</dbReference>
<dbReference type="Pfam" id="PF04055">
    <property type="entry name" value="Radical_SAM"/>
    <property type="match status" value="1"/>
</dbReference>
<evidence type="ECO:0000259" key="6">
    <source>
        <dbReference type="PROSITE" id="PS51332"/>
    </source>
</evidence>
<dbReference type="CDD" id="cd01335">
    <property type="entry name" value="Radical_SAM"/>
    <property type="match status" value="1"/>
</dbReference>
<dbReference type="PANTHER" id="PTHR43409:SF7">
    <property type="entry name" value="BLL1977 PROTEIN"/>
    <property type="match status" value="1"/>
</dbReference>
<dbReference type="GO" id="GO:0046872">
    <property type="term" value="F:metal ion binding"/>
    <property type="evidence" value="ECO:0007669"/>
    <property type="project" value="UniProtKB-KW"/>
</dbReference>
<dbReference type="InterPro" id="IPR006158">
    <property type="entry name" value="Cobalamin-bd"/>
</dbReference>
<dbReference type="GO" id="GO:0031419">
    <property type="term" value="F:cobalamin binding"/>
    <property type="evidence" value="ECO:0007669"/>
    <property type="project" value="InterPro"/>
</dbReference>
<accession>A0A381YQS8</accession>
<dbReference type="InterPro" id="IPR058240">
    <property type="entry name" value="rSAM_sf"/>
</dbReference>
<dbReference type="NCBIfam" id="TIGR03975">
    <property type="entry name" value="rSAM_ocin_1"/>
    <property type="match status" value="1"/>
</dbReference>
<dbReference type="InterPro" id="IPR006638">
    <property type="entry name" value="Elp3/MiaA/NifB-like_rSAM"/>
</dbReference>
<dbReference type="SUPFAM" id="SSF102114">
    <property type="entry name" value="Radical SAM enzymes"/>
    <property type="match status" value="1"/>
</dbReference>
<evidence type="ECO:0000256" key="5">
    <source>
        <dbReference type="ARBA" id="ARBA00023014"/>
    </source>
</evidence>
<dbReference type="GO" id="GO:0005829">
    <property type="term" value="C:cytosol"/>
    <property type="evidence" value="ECO:0007669"/>
    <property type="project" value="TreeGrafter"/>
</dbReference>
<keyword evidence="2" id="KW-0949">S-adenosyl-L-methionine</keyword>
<keyword evidence="5" id="KW-0411">Iron-sulfur</keyword>
<evidence type="ECO:0000256" key="4">
    <source>
        <dbReference type="ARBA" id="ARBA00023004"/>
    </source>
</evidence>
<feature type="domain" description="B12-binding" evidence="6">
    <location>
        <begin position="90"/>
        <end position="185"/>
    </location>
</feature>
<proteinExistence type="predicted"/>
<dbReference type="GO" id="GO:0051536">
    <property type="term" value="F:iron-sulfur cluster binding"/>
    <property type="evidence" value="ECO:0007669"/>
    <property type="project" value="UniProtKB-KW"/>
</dbReference>
<evidence type="ECO:0000256" key="1">
    <source>
        <dbReference type="ARBA" id="ARBA00001966"/>
    </source>
</evidence>
<feature type="non-terminal residue" evidence="7">
    <location>
        <position position="1"/>
    </location>
</feature>
<dbReference type="Gene3D" id="3.40.50.280">
    <property type="entry name" value="Cobalamin-binding domain"/>
    <property type="match status" value="1"/>
</dbReference>
<evidence type="ECO:0000256" key="3">
    <source>
        <dbReference type="ARBA" id="ARBA00022723"/>
    </source>
</evidence>
<dbReference type="SFLD" id="SFLDF00324">
    <property type="entry name" value="bacteriocin_maturation"/>
    <property type="match status" value="1"/>
</dbReference>
<gene>
    <name evidence="7" type="ORF">METZ01_LOCUS132230</name>
</gene>
<reference evidence="7" key="1">
    <citation type="submission" date="2018-05" db="EMBL/GenBank/DDBJ databases">
        <authorList>
            <person name="Lanie J.A."/>
            <person name="Ng W.-L."/>
            <person name="Kazmierczak K.M."/>
            <person name="Andrzejewski T.M."/>
            <person name="Davidsen T.M."/>
            <person name="Wayne K.J."/>
            <person name="Tettelin H."/>
            <person name="Glass J.I."/>
            <person name="Rusch D."/>
            <person name="Podicherti R."/>
            <person name="Tsui H.-C.T."/>
            <person name="Winkler M.E."/>
        </authorList>
    </citation>
    <scope>NUCLEOTIDE SEQUENCE</scope>
</reference>
<organism evidence="7">
    <name type="scientific">marine metagenome</name>
    <dbReference type="NCBI Taxonomy" id="408172"/>
    <lineage>
        <taxon>unclassified sequences</taxon>
        <taxon>metagenomes</taxon>
        <taxon>ecological metagenomes</taxon>
    </lineage>
</organism>
<dbReference type="InterPro" id="IPR023404">
    <property type="entry name" value="rSAM_horseshoe"/>
</dbReference>
<keyword evidence="4" id="KW-0408">Iron</keyword>
<dbReference type="InterPro" id="IPR007197">
    <property type="entry name" value="rSAM"/>
</dbReference>
<dbReference type="InterPro" id="IPR023984">
    <property type="entry name" value="rSAM_ocin_1"/>
</dbReference>